<comment type="caution">
    <text evidence="3">The sequence shown here is derived from an EMBL/GenBank/DDBJ whole genome shotgun (WGS) entry which is preliminary data.</text>
</comment>
<dbReference type="eggNOG" id="COG0551">
    <property type="taxonomic scope" value="Bacteria"/>
</dbReference>
<evidence type="ECO:0000259" key="2">
    <source>
        <dbReference type="PROSITE" id="PS50965"/>
    </source>
</evidence>
<evidence type="ECO:0000313" key="3">
    <source>
        <dbReference type="EMBL" id="OEE32664.1"/>
    </source>
</evidence>
<sequence>MITKDRDSKPDTNPQQKAGAKVEQDVAFYLRREFGETSDVFIINDLRVQLKNETAQIDHIVIYNKGFIVIESKSIRGEVKINEQLEWSRTVRGKWTGMPSPIEQAKLQSQLLKALLNENAKSLLEKVAFLQGYFGGRCWDQLCAASNDALIDRNSAPKSISKKLTKAESIGSAVKKLIKQHRSGTILNANPNFSRDELYRIVNFLIDQHTPTAASSQKITKRQIEEIEMVPDSPISDISKEKTTKPSIESGFACKKCQSKKTEPKYGKYGYYVFCPKCKTNTAMRISCHFCNSSGAKVTKKKNTYSISCDCGEGTQVVFQ</sequence>
<dbReference type="RefSeq" id="WP_017041457.1">
    <property type="nucleotide sequence ID" value="NZ_AJYQ02000111.1"/>
</dbReference>
<feature type="domain" description="NERD" evidence="2">
    <location>
        <begin position="18"/>
        <end position="135"/>
    </location>
</feature>
<name>A0A1E5BCT5_9VIBR</name>
<dbReference type="PROSITE" id="PS50965">
    <property type="entry name" value="NERD"/>
    <property type="match status" value="1"/>
</dbReference>
<dbReference type="OrthoDB" id="5500241at2"/>
<dbReference type="EMBL" id="AJYQ02000111">
    <property type="protein sequence ID" value="OEE32664.1"/>
    <property type="molecule type" value="Genomic_DNA"/>
</dbReference>
<gene>
    <name evidence="3" type="ORF">A1QO_01755</name>
</gene>
<evidence type="ECO:0000256" key="1">
    <source>
        <dbReference type="SAM" id="MobiDB-lite"/>
    </source>
</evidence>
<dbReference type="Proteomes" id="UP000094741">
    <property type="component" value="Unassembled WGS sequence"/>
</dbReference>
<proteinExistence type="predicted"/>
<dbReference type="InterPro" id="IPR011528">
    <property type="entry name" value="NERD"/>
</dbReference>
<accession>A0A1E5BCT5</accession>
<dbReference type="Pfam" id="PF08378">
    <property type="entry name" value="NERD"/>
    <property type="match status" value="1"/>
</dbReference>
<dbReference type="STRING" id="1187848.A1QO_01755"/>
<organism evidence="3 4">
    <name type="scientific">Vibrio genomosp. F10 str. ZF-129</name>
    <dbReference type="NCBI Taxonomy" id="1187848"/>
    <lineage>
        <taxon>Bacteria</taxon>
        <taxon>Pseudomonadati</taxon>
        <taxon>Pseudomonadota</taxon>
        <taxon>Gammaproteobacteria</taxon>
        <taxon>Vibrionales</taxon>
        <taxon>Vibrionaceae</taxon>
        <taxon>Vibrio</taxon>
    </lineage>
</organism>
<feature type="compositionally biased region" description="Basic and acidic residues" evidence="1">
    <location>
        <begin position="1"/>
        <end position="10"/>
    </location>
</feature>
<dbReference type="AlphaFoldDB" id="A0A1E5BCT5"/>
<evidence type="ECO:0000313" key="4">
    <source>
        <dbReference type="Proteomes" id="UP000094741"/>
    </source>
</evidence>
<feature type="region of interest" description="Disordered" evidence="1">
    <location>
        <begin position="1"/>
        <end position="20"/>
    </location>
</feature>
<reference evidence="3 4" key="1">
    <citation type="journal article" date="2012" name="Science">
        <title>Ecological populations of bacteria act as socially cohesive units of antibiotic production and resistance.</title>
        <authorList>
            <person name="Cordero O.X."/>
            <person name="Wildschutte H."/>
            <person name="Kirkup B."/>
            <person name="Proehl S."/>
            <person name="Ngo L."/>
            <person name="Hussain F."/>
            <person name="Le Roux F."/>
            <person name="Mincer T."/>
            <person name="Polz M.F."/>
        </authorList>
    </citation>
    <scope>NUCLEOTIDE SEQUENCE [LARGE SCALE GENOMIC DNA]</scope>
    <source>
        <strain evidence="3 4">ZF-129</strain>
    </source>
</reference>
<protein>
    <submittedName>
        <fullName evidence="3">Nuclease</fullName>
    </submittedName>
</protein>